<proteinExistence type="predicted"/>
<evidence type="ECO:0000313" key="2">
    <source>
        <dbReference type="Proteomes" id="UP001319104"/>
    </source>
</evidence>
<name>A0AAP2CQ36_9BACT</name>
<accession>A0AAP2CQ36</accession>
<comment type="caution">
    <text evidence="1">The sequence shown here is derived from an EMBL/GenBank/DDBJ whole genome shotgun (WGS) entry which is preliminary data.</text>
</comment>
<keyword evidence="2" id="KW-1185">Reference proteome</keyword>
<dbReference type="Proteomes" id="UP001319104">
    <property type="component" value="Unassembled WGS sequence"/>
</dbReference>
<sequence length="506" mass="60337">MGILSKFKENQKKGTTRGFYFGSTEAEGENIEGQSLVNYFEDYLNILPLLREGRFIFLGRKGAGKSAIAKYIKDTSDKETDSYASLIKMQDLELEKLIQNDAFNDFENKELVIFEWLILVQLIKLFIKNDSARYTREYPKLKKFIDKNSGIVNIDKYQIKQIIEDKNFEVSFGPLKHIFEGVFKNHFGTKMEKAPFHQLIPPLREIVEKIVKYEVNRDNEFWLLFDDLDITFQENEIQQKMITELLRISKRYNNEILTGSNSKIVVFLRDDIKRKIESLYPDTGKLFTSYEIIIDWYDHETFKLDENVTNLKSFINRRIEYNFLKNNISYNKDNPWESLIKEDYYEYQNKTSFKYLIDFTFYRPRDLVLFFSKIGHRDYLYPLTPDTFKSLLKKYIQSNIIEIKNELGLNFKQNEINELFDTVFPYIIKHPHLTKQKLCETLDEKCFSEKSNQVFQSLKDYALIAFKSSQGKLFFEHRGEIITDEESDKYFITLPKCIYHYYVDIN</sequence>
<protein>
    <recommendedName>
        <fullName evidence="3">FunZ protein</fullName>
    </recommendedName>
</protein>
<organism evidence="1 2">
    <name type="scientific">Litoribacter ruber</name>
    <dbReference type="NCBI Taxonomy" id="702568"/>
    <lineage>
        <taxon>Bacteria</taxon>
        <taxon>Pseudomonadati</taxon>
        <taxon>Bacteroidota</taxon>
        <taxon>Cytophagia</taxon>
        <taxon>Cytophagales</taxon>
        <taxon>Cyclobacteriaceae</taxon>
        <taxon>Litoribacter</taxon>
    </lineage>
</organism>
<evidence type="ECO:0000313" key="1">
    <source>
        <dbReference type="EMBL" id="MBS9525852.1"/>
    </source>
</evidence>
<dbReference type="AlphaFoldDB" id="A0AAP2CQ36"/>
<dbReference type="EMBL" id="JAHCMY010000021">
    <property type="protein sequence ID" value="MBS9525852.1"/>
    <property type="molecule type" value="Genomic_DNA"/>
</dbReference>
<dbReference type="NCBIfam" id="NF047389">
    <property type="entry name" value="ATPase_Sll1717"/>
    <property type="match status" value="1"/>
</dbReference>
<dbReference type="RefSeq" id="WP_213946712.1">
    <property type="nucleotide sequence ID" value="NZ_JAHCMY010000021.1"/>
</dbReference>
<gene>
    <name evidence="1" type="ORF">KI659_17660</name>
</gene>
<evidence type="ECO:0008006" key="3">
    <source>
        <dbReference type="Google" id="ProtNLM"/>
    </source>
</evidence>
<reference evidence="1 2" key="1">
    <citation type="submission" date="2021-05" db="EMBL/GenBank/DDBJ databases">
        <authorList>
            <person name="Zhang Z.D."/>
            <person name="Osman G."/>
        </authorList>
    </citation>
    <scope>NUCLEOTIDE SEQUENCE [LARGE SCALE GENOMIC DNA]</scope>
    <source>
        <strain evidence="1 2">KCTC 32217</strain>
    </source>
</reference>
<dbReference type="InterPro" id="IPR059206">
    <property type="entry name" value="Sll1717-like"/>
</dbReference>